<evidence type="ECO:0000256" key="6">
    <source>
        <dbReference type="ARBA" id="ARBA00022989"/>
    </source>
</evidence>
<feature type="domain" description="CN hydrolase" evidence="10">
    <location>
        <begin position="278"/>
        <end position="493"/>
    </location>
</feature>
<keyword evidence="12" id="KW-1185">Reference proteome</keyword>
<keyword evidence="7 9" id="KW-0472">Membrane</keyword>
<evidence type="ECO:0000313" key="11">
    <source>
        <dbReference type="EMBL" id="MCW1913587.1"/>
    </source>
</evidence>
<evidence type="ECO:0000256" key="8">
    <source>
        <dbReference type="ARBA" id="ARBA00023315"/>
    </source>
</evidence>
<feature type="transmembrane region" description="Helical" evidence="9">
    <location>
        <begin position="91"/>
        <end position="114"/>
    </location>
</feature>
<feature type="transmembrane region" description="Helical" evidence="9">
    <location>
        <begin position="504"/>
        <end position="522"/>
    </location>
</feature>
<accession>A0ABT3G184</accession>
<gene>
    <name evidence="11" type="ORF">OJ996_08375</name>
</gene>
<comment type="similarity">
    <text evidence="2">Belongs to the CN hydrolase family. Apolipoprotein N-acyltransferase subfamily.</text>
</comment>
<dbReference type="CDD" id="cd07197">
    <property type="entry name" value="nitrilase"/>
    <property type="match status" value="1"/>
</dbReference>
<dbReference type="EMBL" id="JAPDDR010000004">
    <property type="protein sequence ID" value="MCW1913587.1"/>
    <property type="molecule type" value="Genomic_DNA"/>
</dbReference>
<evidence type="ECO:0000256" key="9">
    <source>
        <dbReference type="SAM" id="Phobius"/>
    </source>
</evidence>
<organism evidence="11 12">
    <name type="scientific">Luteolibacter rhizosphaerae</name>
    <dbReference type="NCBI Taxonomy" id="2989719"/>
    <lineage>
        <taxon>Bacteria</taxon>
        <taxon>Pseudomonadati</taxon>
        <taxon>Verrucomicrobiota</taxon>
        <taxon>Verrucomicrobiia</taxon>
        <taxon>Verrucomicrobiales</taxon>
        <taxon>Verrucomicrobiaceae</taxon>
        <taxon>Luteolibacter</taxon>
    </lineage>
</organism>
<dbReference type="SUPFAM" id="SSF56317">
    <property type="entry name" value="Carbon-nitrogen hydrolase"/>
    <property type="match status" value="1"/>
</dbReference>
<evidence type="ECO:0000313" key="12">
    <source>
        <dbReference type="Proteomes" id="UP001165653"/>
    </source>
</evidence>
<dbReference type="PANTHER" id="PTHR38686:SF1">
    <property type="entry name" value="APOLIPOPROTEIN N-ACYLTRANSFERASE"/>
    <property type="match status" value="1"/>
</dbReference>
<sequence>MAHCDPDGWQEWDSVDDGYGRSVSRVKERYVRRGTKGAAGCRESWHRAKSCQNSIVPVAEQAPDPVVEAVEIRRGSSWRQWTVEVLLSAGLFQAALFLPQAAGWLVMLSLVFLLRLRRAATVRRAFYGGLLVGIGIMAPQLAFFFRIFGPPAFALWFLLAIWFAAFVAVGKLVERRFGREWGVVAAPVLWMGFEFARCEVWPLKFAWLTPGFAMPAETYAGAFHWLGVYGMGALLVYAAAWVADTSRGPIKWVLPAVLPFGLMGLPHAKAPGGPEGSVLVAGVQREEPFPDEVIADLDAARAKAPGAHFFVLSEYTYQAPPPLELLEWCHRNAAHVLVGGIETIRGKHMEEEVYNMTYVIGPEGKVIHKQAKSVPIQFMNDGLPARRQRVWDSPEAKVGIAICYDMNYARVMDGLIRKEAELLVIPAMDLKSWGERAHTLSAQLAAVRAAEYGVPLFRLASSGYSRIALPNGRLLAETSMPGQGEVIHGQVTPSGKGRRPLDRWLVWPCLGLTAALALFLLVDDFRRMKAGRPVVG</sequence>
<evidence type="ECO:0000256" key="5">
    <source>
        <dbReference type="ARBA" id="ARBA00022692"/>
    </source>
</evidence>
<dbReference type="InterPro" id="IPR036526">
    <property type="entry name" value="C-N_Hydrolase_sf"/>
</dbReference>
<keyword evidence="4" id="KW-0808">Transferase</keyword>
<dbReference type="InterPro" id="IPR003010">
    <property type="entry name" value="C-N_Hydrolase"/>
</dbReference>
<comment type="caution">
    <text evidence="11">The sequence shown here is derived from an EMBL/GenBank/DDBJ whole genome shotgun (WGS) entry which is preliminary data.</text>
</comment>
<evidence type="ECO:0000256" key="7">
    <source>
        <dbReference type="ARBA" id="ARBA00023136"/>
    </source>
</evidence>
<evidence type="ECO:0000256" key="3">
    <source>
        <dbReference type="ARBA" id="ARBA00022475"/>
    </source>
</evidence>
<feature type="transmembrane region" description="Helical" evidence="9">
    <location>
        <begin position="153"/>
        <end position="169"/>
    </location>
</feature>
<keyword evidence="8" id="KW-0012">Acyltransferase</keyword>
<protein>
    <recommendedName>
        <fullName evidence="10">CN hydrolase domain-containing protein</fullName>
    </recommendedName>
</protein>
<evidence type="ECO:0000256" key="2">
    <source>
        <dbReference type="ARBA" id="ARBA00010065"/>
    </source>
</evidence>
<dbReference type="PROSITE" id="PS50263">
    <property type="entry name" value="CN_HYDROLASE"/>
    <property type="match status" value="1"/>
</dbReference>
<keyword evidence="3" id="KW-1003">Cell membrane</keyword>
<evidence type="ECO:0000256" key="4">
    <source>
        <dbReference type="ARBA" id="ARBA00022679"/>
    </source>
</evidence>
<reference evidence="11" key="1">
    <citation type="submission" date="2022-10" db="EMBL/GenBank/DDBJ databases">
        <title>Luteolibacter sp. GHJ8, whole genome shotgun sequencing project.</title>
        <authorList>
            <person name="Zhao G."/>
            <person name="Shen L."/>
        </authorList>
    </citation>
    <scope>NUCLEOTIDE SEQUENCE</scope>
    <source>
        <strain evidence="11">GHJ8</strain>
    </source>
</reference>
<evidence type="ECO:0000259" key="10">
    <source>
        <dbReference type="PROSITE" id="PS50263"/>
    </source>
</evidence>
<name>A0ABT3G184_9BACT</name>
<keyword evidence="5 9" id="KW-0812">Transmembrane</keyword>
<comment type="subcellular location">
    <subcellularLocation>
        <location evidence="1">Cell membrane</location>
        <topology evidence="1">Multi-pass membrane protein</topology>
    </subcellularLocation>
</comment>
<dbReference type="Gene3D" id="3.60.110.10">
    <property type="entry name" value="Carbon-nitrogen hydrolase"/>
    <property type="match status" value="1"/>
</dbReference>
<keyword evidence="6 9" id="KW-1133">Transmembrane helix</keyword>
<dbReference type="Proteomes" id="UP001165653">
    <property type="component" value="Unassembled WGS sequence"/>
</dbReference>
<dbReference type="InterPro" id="IPR004563">
    <property type="entry name" value="Apolipo_AcylTrfase"/>
</dbReference>
<dbReference type="PANTHER" id="PTHR38686">
    <property type="entry name" value="APOLIPOPROTEIN N-ACYLTRANSFERASE"/>
    <property type="match status" value="1"/>
</dbReference>
<dbReference type="Pfam" id="PF00795">
    <property type="entry name" value="CN_hydrolase"/>
    <property type="match status" value="1"/>
</dbReference>
<feature type="transmembrane region" description="Helical" evidence="9">
    <location>
        <begin position="222"/>
        <end position="243"/>
    </location>
</feature>
<proteinExistence type="inferred from homology"/>
<feature type="transmembrane region" description="Helical" evidence="9">
    <location>
        <begin position="126"/>
        <end position="147"/>
    </location>
</feature>
<evidence type="ECO:0000256" key="1">
    <source>
        <dbReference type="ARBA" id="ARBA00004651"/>
    </source>
</evidence>